<dbReference type="AlphaFoldDB" id="A0A8J5RSJ3"/>
<comment type="caution">
    <text evidence="2">The sequence shown here is derived from an EMBL/GenBank/DDBJ whole genome shotgun (WGS) entry which is preliminary data.</text>
</comment>
<feature type="region of interest" description="Disordered" evidence="1">
    <location>
        <begin position="42"/>
        <end position="71"/>
    </location>
</feature>
<protein>
    <submittedName>
        <fullName evidence="2">Uncharacterized protein</fullName>
    </submittedName>
</protein>
<proteinExistence type="predicted"/>
<reference evidence="2" key="1">
    <citation type="journal article" date="2021" name="bioRxiv">
        <title>Whole Genome Assembly and Annotation of Northern Wild Rice, Zizania palustris L., Supports a Whole Genome Duplication in the Zizania Genus.</title>
        <authorList>
            <person name="Haas M."/>
            <person name="Kono T."/>
            <person name="Macchietto M."/>
            <person name="Millas R."/>
            <person name="McGilp L."/>
            <person name="Shao M."/>
            <person name="Duquette J."/>
            <person name="Hirsch C.N."/>
            <person name="Kimball J."/>
        </authorList>
    </citation>
    <scope>NUCLEOTIDE SEQUENCE</scope>
    <source>
        <tissue evidence="2">Fresh leaf tissue</tissue>
    </source>
</reference>
<feature type="compositionally biased region" description="Basic residues" evidence="1">
    <location>
        <begin position="42"/>
        <end position="56"/>
    </location>
</feature>
<sequence>MHPQAGCCCRRLAAPIAERHHPAPLPRAAERCCPRAAPHRCSRVPRRRSHAPRHRSSVSPCRASSSAVTSS</sequence>
<accession>A0A8J5RSJ3</accession>
<gene>
    <name evidence="2" type="ORF">GUJ93_ZPchr0001g31675</name>
</gene>
<keyword evidence="3" id="KW-1185">Reference proteome</keyword>
<dbReference type="EMBL" id="JAAALK010000288">
    <property type="protein sequence ID" value="KAG8052574.1"/>
    <property type="molecule type" value="Genomic_DNA"/>
</dbReference>
<reference evidence="2" key="2">
    <citation type="submission" date="2021-02" db="EMBL/GenBank/DDBJ databases">
        <authorList>
            <person name="Kimball J.A."/>
            <person name="Haas M.W."/>
            <person name="Macchietto M."/>
            <person name="Kono T."/>
            <person name="Duquette J."/>
            <person name="Shao M."/>
        </authorList>
    </citation>
    <scope>NUCLEOTIDE SEQUENCE</scope>
    <source>
        <tissue evidence="2">Fresh leaf tissue</tissue>
    </source>
</reference>
<dbReference type="Proteomes" id="UP000729402">
    <property type="component" value="Unassembled WGS sequence"/>
</dbReference>
<evidence type="ECO:0000313" key="3">
    <source>
        <dbReference type="Proteomes" id="UP000729402"/>
    </source>
</evidence>
<name>A0A8J5RSJ3_ZIZPA</name>
<organism evidence="2 3">
    <name type="scientific">Zizania palustris</name>
    <name type="common">Northern wild rice</name>
    <dbReference type="NCBI Taxonomy" id="103762"/>
    <lineage>
        <taxon>Eukaryota</taxon>
        <taxon>Viridiplantae</taxon>
        <taxon>Streptophyta</taxon>
        <taxon>Embryophyta</taxon>
        <taxon>Tracheophyta</taxon>
        <taxon>Spermatophyta</taxon>
        <taxon>Magnoliopsida</taxon>
        <taxon>Liliopsida</taxon>
        <taxon>Poales</taxon>
        <taxon>Poaceae</taxon>
        <taxon>BOP clade</taxon>
        <taxon>Oryzoideae</taxon>
        <taxon>Oryzeae</taxon>
        <taxon>Zizaniinae</taxon>
        <taxon>Zizania</taxon>
    </lineage>
</organism>
<evidence type="ECO:0000256" key="1">
    <source>
        <dbReference type="SAM" id="MobiDB-lite"/>
    </source>
</evidence>
<feature type="compositionally biased region" description="Low complexity" evidence="1">
    <location>
        <begin position="57"/>
        <end position="71"/>
    </location>
</feature>
<evidence type="ECO:0000313" key="2">
    <source>
        <dbReference type="EMBL" id="KAG8052574.1"/>
    </source>
</evidence>